<dbReference type="EMBL" id="SNWR01000002">
    <property type="protein sequence ID" value="TDO31907.1"/>
    <property type="molecule type" value="Genomic_DNA"/>
</dbReference>
<dbReference type="Gene3D" id="3.30.420.40">
    <property type="match status" value="1"/>
</dbReference>
<protein>
    <recommendedName>
        <fullName evidence="3">ROK family protein</fullName>
    </recommendedName>
</protein>
<dbReference type="Proteomes" id="UP000294901">
    <property type="component" value="Unassembled WGS sequence"/>
</dbReference>
<keyword evidence="2" id="KW-1185">Reference proteome</keyword>
<evidence type="ECO:0008006" key="3">
    <source>
        <dbReference type="Google" id="ProtNLM"/>
    </source>
</evidence>
<comment type="caution">
    <text evidence="1">The sequence shown here is derived from an EMBL/GenBank/DDBJ whole genome shotgun (WGS) entry which is preliminary data.</text>
</comment>
<name>A0A4R6J9L5_9ACTN</name>
<accession>A0A4R6J9L5</accession>
<evidence type="ECO:0000313" key="1">
    <source>
        <dbReference type="EMBL" id="TDO31907.1"/>
    </source>
</evidence>
<dbReference type="InterPro" id="IPR043129">
    <property type="entry name" value="ATPase_NBD"/>
</dbReference>
<organism evidence="1 2">
    <name type="scientific">Paractinoplanes brasiliensis</name>
    <dbReference type="NCBI Taxonomy" id="52695"/>
    <lineage>
        <taxon>Bacteria</taxon>
        <taxon>Bacillati</taxon>
        <taxon>Actinomycetota</taxon>
        <taxon>Actinomycetes</taxon>
        <taxon>Micromonosporales</taxon>
        <taxon>Micromonosporaceae</taxon>
        <taxon>Paractinoplanes</taxon>
    </lineage>
</organism>
<proteinExistence type="predicted"/>
<gene>
    <name evidence="1" type="ORF">C8E87_7345</name>
</gene>
<evidence type="ECO:0000313" key="2">
    <source>
        <dbReference type="Proteomes" id="UP000294901"/>
    </source>
</evidence>
<reference evidence="1 2" key="1">
    <citation type="submission" date="2019-03" db="EMBL/GenBank/DDBJ databases">
        <title>Sequencing the genomes of 1000 actinobacteria strains.</title>
        <authorList>
            <person name="Klenk H.-P."/>
        </authorList>
    </citation>
    <scope>NUCLEOTIDE SEQUENCE [LARGE SCALE GENOMIC DNA]</scope>
    <source>
        <strain evidence="1 2">DSM 43805</strain>
    </source>
</reference>
<dbReference type="SUPFAM" id="SSF53067">
    <property type="entry name" value="Actin-like ATPase domain"/>
    <property type="match status" value="1"/>
</dbReference>
<sequence>MPLIEVFGELGLRRAGGGTAIDVDRLLAERPREVVTAVGGLVAALATLMDPETVVIGGRWGTALIDEIRRETSQLPRAVHVRAASVDDEPSLSGARADALRRLQELIVGR</sequence>
<dbReference type="AlphaFoldDB" id="A0A4R6J9L5"/>